<keyword evidence="6" id="KW-0067">ATP-binding</keyword>
<dbReference type="InterPro" id="IPR008921">
    <property type="entry name" value="DNA_pol3_clamp-load_cplx_C"/>
</dbReference>
<protein>
    <recommendedName>
        <fullName evidence="3">Replication-associated recombination protein A</fullName>
    </recommendedName>
</protein>
<dbReference type="InterPro" id="IPR051314">
    <property type="entry name" value="AAA_ATPase_RarA/MGS1/WRNIP1"/>
</dbReference>
<dbReference type="SUPFAM" id="SSF52540">
    <property type="entry name" value="P-loop containing nucleoside triphosphate hydrolases"/>
    <property type="match status" value="1"/>
</dbReference>
<comment type="function">
    <text evidence="1">DNA-dependent ATPase that plays important roles in cellular responses to stalled DNA replication processes.</text>
</comment>
<evidence type="ECO:0000313" key="8">
    <source>
        <dbReference type="EMBL" id="OGF20593.1"/>
    </source>
</evidence>
<dbReference type="Proteomes" id="UP000177407">
    <property type="component" value="Unassembled WGS sequence"/>
</dbReference>
<dbReference type="EMBL" id="MFGA01000023">
    <property type="protein sequence ID" value="OGF20593.1"/>
    <property type="molecule type" value="Genomic_DNA"/>
</dbReference>
<dbReference type="GO" id="GO:0016887">
    <property type="term" value="F:ATP hydrolysis activity"/>
    <property type="evidence" value="ECO:0007669"/>
    <property type="project" value="InterPro"/>
</dbReference>
<evidence type="ECO:0000256" key="6">
    <source>
        <dbReference type="ARBA" id="ARBA00022840"/>
    </source>
</evidence>
<dbReference type="SMART" id="SM00382">
    <property type="entry name" value="AAA"/>
    <property type="match status" value="1"/>
</dbReference>
<evidence type="ECO:0000259" key="7">
    <source>
        <dbReference type="SMART" id="SM00382"/>
    </source>
</evidence>
<dbReference type="GO" id="GO:0006261">
    <property type="term" value="P:DNA-templated DNA replication"/>
    <property type="evidence" value="ECO:0007669"/>
    <property type="project" value="TreeGrafter"/>
</dbReference>
<dbReference type="Gene3D" id="1.10.8.60">
    <property type="match status" value="1"/>
</dbReference>
<comment type="similarity">
    <text evidence="2">Belongs to the AAA ATPase family. RarA/MGS1/WRNIP1 subfamily.</text>
</comment>
<dbReference type="Pfam" id="PF00004">
    <property type="entry name" value="AAA"/>
    <property type="match status" value="1"/>
</dbReference>
<dbReference type="PANTHER" id="PTHR13779">
    <property type="entry name" value="WERNER HELICASE-INTERACTING PROTEIN 1 FAMILY MEMBER"/>
    <property type="match status" value="1"/>
</dbReference>
<dbReference type="Pfam" id="PF16193">
    <property type="entry name" value="AAA_assoc_2"/>
    <property type="match status" value="1"/>
</dbReference>
<sequence length="416" mass="46852">MFDNQFNQYLKKDAPLADRIRPETLDDFFGQEEIISEGKLLRRAIEKDELFSMLFWGPPGSGKTTLAKIVAKLTKSNFESISATSSGKADLKRVISEAEDKRKMRNERTILFIDEIHRWNKAQQDALLPFVENGIIILIGATTENPSFEVNSALLSRCRVFVIKPLSPENLKLIIKRAMSDKEKGFGYLDIQVTEKTLDFLAIMSNGDARTALNALEIAIKASRKGEQKMVQLDQEIITEALQKTNLIYDRAGEEHYNIISALHKSMRGSDPDASLYWMARMLEAGEDPLFIARRLIRFASEDIGLADPEALVQASSAFTACHYIGVPECNVILAQAVVYLAKATKSNSLYIAYGKVKKDIEERGNDPVPLHLRNAPTELMKNIGYGAGYKYNPDFNKPVEQEYMPEGLEGRKYLE</sequence>
<evidence type="ECO:0000256" key="2">
    <source>
        <dbReference type="ARBA" id="ARBA00008959"/>
    </source>
</evidence>
<evidence type="ECO:0000256" key="1">
    <source>
        <dbReference type="ARBA" id="ARBA00002393"/>
    </source>
</evidence>
<dbReference type="InterPro" id="IPR003959">
    <property type="entry name" value="ATPase_AAA_core"/>
</dbReference>
<dbReference type="InterPro" id="IPR032423">
    <property type="entry name" value="AAA_assoc_2"/>
</dbReference>
<organism evidence="8 9">
    <name type="scientific">Candidatus Falkowbacteria bacterium RIFOXYA2_FULL_38_12</name>
    <dbReference type="NCBI Taxonomy" id="1797993"/>
    <lineage>
        <taxon>Bacteria</taxon>
        <taxon>Candidatus Falkowiibacteriota</taxon>
    </lineage>
</organism>
<dbReference type="FunFam" id="3.40.50.300:FF:000137">
    <property type="entry name" value="Replication-associated recombination protein A"/>
    <property type="match status" value="1"/>
</dbReference>
<dbReference type="InterPro" id="IPR027417">
    <property type="entry name" value="P-loop_NTPase"/>
</dbReference>
<dbReference type="InterPro" id="IPR003593">
    <property type="entry name" value="AAA+_ATPase"/>
</dbReference>
<dbReference type="FunFam" id="1.20.272.10:FF:000001">
    <property type="entry name" value="Putative AAA family ATPase"/>
    <property type="match status" value="1"/>
</dbReference>
<evidence type="ECO:0000256" key="5">
    <source>
        <dbReference type="ARBA" id="ARBA00022741"/>
    </source>
</evidence>
<comment type="caution">
    <text evidence="8">The sequence shown here is derived from an EMBL/GenBank/DDBJ whole genome shotgun (WGS) entry which is preliminary data.</text>
</comment>
<dbReference type="GO" id="GO:0000731">
    <property type="term" value="P:DNA synthesis involved in DNA repair"/>
    <property type="evidence" value="ECO:0007669"/>
    <property type="project" value="TreeGrafter"/>
</dbReference>
<dbReference type="PANTHER" id="PTHR13779:SF7">
    <property type="entry name" value="ATPASE WRNIP1"/>
    <property type="match status" value="1"/>
</dbReference>
<dbReference type="FunFam" id="1.10.8.60:FF:000029">
    <property type="entry name" value="Replication-associated recombination protein A"/>
    <property type="match status" value="1"/>
</dbReference>
<feature type="domain" description="AAA+ ATPase" evidence="7">
    <location>
        <begin position="49"/>
        <end position="166"/>
    </location>
</feature>
<dbReference type="Gene3D" id="3.40.50.300">
    <property type="entry name" value="P-loop containing nucleotide triphosphate hydrolases"/>
    <property type="match status" value="1"/>
</dbReference>
<name>A0A1F5S2E0_9BACT</name>
<dbReference type="CDD" id="cd18139">
    <property type="entry name" value="HLD_clamp_RarA"/>
    <property type="match status" value="1"/>
</dbReference>
<proteinExistence type="inferred from homology"/>
<reference evidence="8 9" key="1">
    <citation type="journal article" date="2016" name="Nat. Commun.">
        <title>Thousands of microbial genomes shed light on interconnected biogeochemical processes in an aquifer system.</title>
        <authorList>
            <person name="Anantharaman K."/>
            <person name="Brown C.T."/>
            <person name="Hug L.A."/>
            <person name="Sharon I."/>
            <person name="Castelle C.J."/>
            <person name="Probst A.J."/>
            <person name="Thomas B.C."/>
            <person name="Singh A."/>
            <person name="Wilkins M.J."/>
            <person name="Karaoz U."/>
            <person name="Brodie E.L."/>
            <person name="Williams K.H."/>
            <person name="Hubbard S.S."/>
            <person name="Banfield J.F."/>
        </authorList>
    </citation>
    <scope>NUCLEOTIDE SEQUENCE [LARGE SCALE GENOMIC DNA]</scope>
</reference>
<gene>
    <name evidence="8" type="ORF">A2257_04050</name>
</gene>
<dbReference type="Pfam" id="PF12002">
    <property type="entry name" value="MgsA_C"/>
    <property type="match status" value="1"/>
</dbReference>
<keyword evidence="5" id="KW-0547">Nucleotide-binding</keyword>
<dbReference type="InterPro" id="IPR021886">
    <property type="entry name" value="MgsA_C"/>
</dbReference>
<dbReference type="GO" id="GO:0017116">
    <property type="term" value="F:single-stranded DNA helicase activity"/>
    <property type="evidence" value="ECO:0007669"/>
    <property type="project" value="TreeGrafter"/>
</dbReference>
<dbReference type="GO" id="GO:0003677">
    <property type="term" value="F:DNA binding"/>
    <property type="evidence" value="ECO:0007669"/>
    <property type="project" value="InterPro"/>
</dbReference>
<accession>A0A1F5S2E0</accession>
<evidence type="ECO:0000313" key="9">
    <source>
        <dbReference type="Proteomes" id="UP000177407"/>
    </source>
</evidence>
<keyword evidence="4" id="KW-0235">DNA replication</keyword>
<evidence type="ECO:0000256" key="4">
    <source>
        <dbReference type="ARBA" id="ARBA00022705"/>
    </source>
</evidence>
<dbReference type="Gene3D" id="1.20.272.10">
    <property type="match status" value="1"/>
</dbReference>
<dbReference type="Gene3D" id="1.10.3710.10">
    <property type="entry name" value="DNA polymerase III clamp loader subunits, C-terminal domain"/>
    <property type="match status" value="1"/>
</dbReference>
<dbReference type="GO" id="GO:0008047">
    <property type="term" value="F:enzyme activator activity"/>
    <property type="evidence" value="ECO:0007669"/>
    <property type="project" value="TreeGrafter"/>
</dbReference>
<dbReference type="AlphaFoldDB" id="A0A1F5S2E0"/>
<evidence type="ECO:0000256" key="3">
    <source>
        <dbReference type="ARBA" id="ARBA00020776"/>
    </source>
</evidence>
<dbReference type="GO" id="GO:0005524">
    <property type="term" value="F:ATP binding"/>
    <property type="evidence" value="ECO:0007669"/>
    <property type="project" value="UniProtKB-KW"/>
</dbReference>
<dbReference type="SUPFAM" id="SSF48019">
    <property type="entry name" value="post-AAA+ oligomerization domain-like"/>
    <property type="match status" value="1"/>
</dbReference>
<dbReference type="CDD" id="cd00009">
    <property type="entry name" value="AAA"/>
    <property type="match status" value="1"/>
</dbReference>